<feature type="region of interest" description="Disordered" evidence="3">
    <location>
        <begin position="456"/>
        <end position="534"/>
    </location>
</feature>
<keyword evidence="6" id="KW-1185">Reference proteome</keyword>
<dbReference type="AlphaFoldDB" id="A0AAD8WTA8"/>
<dbReference type="SMART" id="SM00343">
    <property type="entry name" value="ZnF_C2HC"/>
    <property type="match status" value="1"/>
</dbReference>
<dbReference type="EMBL" id="JAUUTY010000002">
    <property type="protein sequence ID" value="KAK1679669.1"/>
    <property type="molecule type" value="Genomic_DNA"/>
</dbReference>
<feature type="region of interest" description="Disordered" evidence="3">
    <location>
        <begin position="193"/>
        <end position="281"/>
    </location>
</feature>
<protein>
    <recommendedName>
        <fullName evidence="4">CCHC-type domain-containing protein</fullName>
    </recommendedName>
</protein>
<feature type="coiled-coil region" evidence="2">
    <location>
        <begin position="139"/>
        <end position="173"/>
    </location>
</feature>
<sequence length="599" mass="68195">MGTFTKLWVPYPEDDTPFSDTLSRVCRSLSIRAPMFRGRAVISDVHVVERWEIETTIEGRLVQPVTDTVVYLKTYPDWEDGVVMAMQEALARIVYRTKGNHEGMTWTAIQFEDMERYARKMEHHLRMEMNNCDLTKQILQENNLKYYELKEQRDELDAEVVQLKADNERLQDETFKQQAIILALQAQCAHLVKQIPPSPPHPATQEAPTVEENDLKRKASEEGSPLSCYGAVKRRRTESDDDSSGTAHADDDPVHPNRPEQQQQSTTTSTTPATSATTTTPVDRLARFLRLRPAKFFSATEPIVADDWLRSVSKDLVTFECTEAEKIRFTAHLLEGPAAMWWETYQLTHPIDDLDWETFKEGFRTAHISSGIMNLKRDEFRSLRQGGRTLKEYMDDFCTLARYAPEDIDTDAKRKEKFLNGLKGELKIPLTVAYAPSYQSLLDQAIALDNNIKKEENRKRKLSNSKNHIEPFHKKHHSSEGSGSYNSHKHNGHGHNEGFKGDHSNGNQNGNNGRHNGGNGHHNGNNGQHRHNSRDLSHITCFKCKKTGHFANDCPENKPVDATKPNPFQKGQANHLYVEEVVNEPSTVMGMSSLNSLQH</sequence>
<feature type="compositionally biased region" description="Low complexity" evidence="3">
    <location>
        <begin position="261"/>
        <end position="281"/>
    </location>
</feature>
<proteinExistence type="predicted"/>
<dbReference type="InterPro" id="IPR005162">
    <property type="entry name" value="Retrotrans_gag_dom"/>
</dbReference>
<feature type="compositionally biased region" description="Low complexity" evidence="3">
    <location>
        <begin position="505"/>
        <end position="514"/>
    </location>
</feature>
<evidence type="ECO:0000256" key="1">
    <source>
        <dbReference type="PROSITE-ProRule" id="PRU00047"/>
    </source>
</evidence>
<feature type="domain" description="CCHC-type" evidence="4">
    <location>
        <begin position="541"/>
        <end position="556"/>
    </location>
</feature>
<keyword evidence="2" id="KW-0175">Coiled coil</keyword>
<dbReference type="GO" id="GO:0008270">
    <property type="term" value="F:zinc ion binding"/>
    <property type="evidence" value="ECO:0007669"/>
    <property type="project" value="UniProtKB-KW"/>
</dbReference>
<reference evidence="5" key="1">
    <citation type="submission" date="2023-07" db="EMBL/GenBank/DDBJ databases">
        <title>A chromosome-level genome assembly of Lolium multiflorum.</title>
        <authorList>
            <person name="Chen Y."/>
            <person name="Copetti D."/>
            <person name="Kolliker R."/>
            <person name="Studer B."/>
        </authorList>
    </citation>
    <scope>NUCLEOTIDE SEQUENCE</scope>
    <source>
        <strain evidence="5">02402/16</strain>
        <tissue evidence="5">Leaf</tissue>
    </source>
</reference>
<gene>
    <name evidence="5" type="ORF">QYE76_040517</name>
</gene>
<dbReference type="InterPro" id="IPR036875">
    <property type="entry name" value="Znf_CCHC_sf"/>
</dbReference>
<evidence type="ECO:0000259" key="4">
    <source>
        <dbReference type="PROSITE" id="PS50158"/>
    </source>
</evidence>
<dbReference type="Pfam" id="PF00098">
    <property type="entry name" value="zf-CCHC"/>
    <property type="match status" value="1"/>
</dbReference>
<comment type="caution">
    <text evidence="5">The sequence shown here is derived from an EMBL/GenBank/DDBJ whole genome shotgun (WGS) entry which is preliminary data.</text>
</comment>
<dbReference type="GO" id="GO:0003676">
    <property type="term" value="F:nucleic acid binding"/>
    <property type="evidence" value="ECO:0007669"/>
    <property type="project" value="InterPro"/>
</dbReference>
<dbReference type="Proteomes" id="UP001231189">
    <property type="component" value="Unassembled WGS sequence"/>
</dbReference>
<dbReference type="InterPro" id="IPR001878">
    <property type="entry name" value="Znf_CCHC"/>
</dbReference>
<feature type="compositionally biased region" description="Basic and acidic residues" evidence="3">
    <location>
        <begin position="248"/>
        <end position="258"/>
    </location>
</feature>
<dbReference type="Gene3D" id="4.10.60.10">
    <property type="entry name" value="Zinc finger, CCHC-type"/>
    <property type="match status" value="1"/>
</dbReference>
<evidence type="ECO:0000256" key="2">
    <source>
        <dbReference type="SAM" id="Coils"/>
    </source>
</evidence>
<evidence type="ECO:0000313" key="6">
    <source>
        <dbReference type="Proteomes" id="UP001231189"/>
    </source>
</evidence>
<organism evidence="5 6">
    <name type="scientific">Lolium multiflorum</name>
    <name type="common">Italian ryegrass</name>
    <name type="synonym">Lolium perenne subsp. multiflorum</name>
    <dbReference type="NCBI Taxonomy" id="4521"/>
    <lineage>
        <taxon>Eukaryota</taxon>
        <taxon>Viridiplantae</taxon>
        <taxon>Streptophyta</taxon>
        <taxon>Embryophyta</taxon>
        <taxon>Tracheophyta</taxon>
        <taxon>Spermatophyta</taxon>
        <taxon>Magnoliopsida</taxon>
        <taxon>Liliopsida</taxon>
        <taxon>Poales</taxon>
        <taxon>Poaceae</taxon>
        <taxon>BOP clade</taxon>
        <taxon>Pooideae</taxon>
        <taxon>Poodae</taxon>
        <taxon>Poeae</taxon>
        <taxon>Poeae Chloroplast Group 2 (Poeae type)</taxon>
        <taxon>Loliodinae</taxon>
        <taxon>Loliinae</taxon>
        <taxon>Lolium</taxon>
    </lineage>
</organism>
<evidence type="ECO:0000256" key="3">
    <source>
        <dbReference type="SAM" id="MobiDB-lite"/>
    </source>
</evidence>
<dbReference type="PANTHER" id="PTHR15503:SF45">
    <property type="entry name" value="RNA-DIRECTED DNA POLYMERASE HOMOLOG"/>
    <property type="match status" value="1"/>
</dbReference>
<dbReference type="PANTHER" id="PTHR15503">
    <property type="entry name" value="LDOC1 RELATED"/>
    <property type="match status" value="1"/>
</dbReference>
<keyword evidence="1" id="KW-0479">Metal-binding</keyword>
<feature type="compositionally biased region" description="Basic and acidic residues" evidence="3">
    <location>
        <begin position="494"/>
        <end position="503"/>
    </location>
</feature>
<evidence type="ECO:0000313" key="5">
    <source>
        <dbReference type="EMBL" id="KAK1679669.1"/>
    </source>
</evidence>
<dbReference type="InterPro" id="IPR032567">
    <property type="entry name" value="RTL1-rel"/>
</dbReference>
<keyword evidence="1" id="KW-0863">Zinc-finger</keyword>
<name>A0AAD8WTA8_LOLMU</name>
<keyword evidence="1" id="KW-0862">Zinc</keyword>
<dbReference type="SUPFAM" id="SSF57756">
    <property type="entry name" value="Retrovirus zinc finger-like domains"/>
    <property type="match status" value="1"/>
</dbReference>
<dbReference type="Pfam" id="PF03732">
    <property type="entry name" value="Retrotrans_gag"/>
    <property type="match status" value="1"/>
</dbReference>
<accession>A0AAD8WTA8</accession>
<dbReference type="PROSITE" id="PS50158">
    <property type="entry name" value="ZF_CCHC"/>
    <property type="match status" value="1"/>
</dbReference>